<dbReference type="EMBL" id="LAZR01000323">
    <property type="protein sequence ID" value="KKN74594.1"/>
    <property type="molecule type" value="Genomic_DNA"/>
</dbReference>
<feature type="transmembrane region" description="Helical" evidence="4">
    <location>
        <begin position="26"/>
        <end position="57"/>
    </location>
</feature>
<organism evidence="7">
    <name type="scientific">marine sediment metagenome</name>
    <dbReference type="NCBI Taxonomy" id="412755"/>
    <lineage>
        <taxon>unclassified sequences</taxon>
        <taxon>metagenomes</taxon>
        <taxon>ecological metagenomes</taxon>
    </lineage>
</organism>
<dbReference type="PANTHER" id="PTHR43317">
    <property type="entry name" value="THERMOSPERMINE SYNTHASE ACAULIS5"/>
    <property type="match status" value="1"/>
</dbReference>
<accession>A0A0F9T5U3</accession>
<feature type="domain" description="PABS" evidence="6">
    <location>
        <begin position="531"/>
        <end position="717"/>
    </location>
</feature>
<evidence type="ECO:0000256" key="4">
    <source>
        <dbReference type="SAM" id="Phobius"/>
    </source>
</evidence>
<evidence type="ECO:0008006" key="8">
    <source>
        <dbReference type="Google" id="ProtNLM"/>
    </source>
</evidence>
<keyword evidence="4" id="KW-1133">Transmembrane helix</keyword>
<dbReference type="InterPro" id="IPR036259">
    <property type="entry name" value="MFS_trans_sf"/>
</dbReference>
<evidence type="ECO:0000256" key="1">
    <source>
        <dbReference type="ARBA" id="ARBA00007867"/>
    </source>
</evidence>
<reference evidence="7" key="1">
    <citation type="journal article" date="2015" name="Nature">
        <title>Complex archaea that bridge the gap between prokaryotes and eukaryotes.</title>
        <authorList>
            <person name="Spang A."/>
            <person name="Saw J.H."/>
            <person name="Jorgensen S.L."/>
            <person name="Zaremba-Niedzwiedzka K."/>
            <person name="Martijn J."/>
            <person name="Lind A.E."/>
            <person name="van Eijk R."/>
            <person name="Schleper C."/>
            <person name="Guy L."/>
            <person name="Ettema T.J."/>
        </authorList>
    </citation>
    <scope>NUCLEOTIDE SEQUENCE</scope>
</reference>
<feature type="transmembrane region" description="Helical" evidence="4">
    <location>
        <begin position="162"/>
        <end position="182"/>
    </location>
</feature>
<dbReference type="PROSITE" id="PS51006">
    <property type="entry name" value="PABS_2"/>
    <property type="match status" value="1"/>
</dbReference>
<keyword evidence="4" id="KW-0812">Transmembrane</keyword>
<feature type="transmembrane region" description="Helical" evidence="4">
    <location>
        <begin position="188"/>
        <end position="205"/>
    </location>
</feature>
<dbReference type="GO" id="GO:0006596">
    <property type="term" value="P:polyamine biosynthetic process"/>
    <property type="evidence" value="ECO:0007669"/>
    <property type="project" value="UniProtKB-KW"/>
</dbReference>
<keyword evidence="4" id="KW-0472">Membrane</keyword>
<feature type="transmembrane region" description="Helical" evidence="4">
    <location>
        <begin position="417"/>
        <end position="436"/>
    </location>
</feature>
<dbReference type="InterPro" id="IPR011701">
    <property type="entry name" value="MFS"/>
</dbReference>
<feature type="transmembrane region" description="Helical" evidence="4">
    <location>
        <begin position="274"/>
        <end position="293"/>
    </location>
</feature>
<comment type="caution">
    <text evidence="7">The sequence shown here is derived from an EMBL/GenBank/DDBJ whole genome shotgun (WGS) entry which is preliminary data.</text>
</comment>
<dbReference type="PANTHER" id="PTHR43317:SF1">
    <property type="entry name" value="THERMOSPERMINE SYNTHASE ACAULIS5"/>
    <property type="match status" value="1"/>
</dbReference>
<dbReference type="GO" id="GO:0016740">
    <property type="term" value="F:transferase activity"/>
    <property type="evidence" value="ECO:0007669"/>
    <property type="project" value="UniProtKB-KW"/>
</dbReference>
<keyword evidence="2" id="KW-0808">Transferase</keyword>
<feature type="transmembrane region" description="Helical" evidence="4">
    <location>
        <begin position="388"/>
        <end position="411"/>
    </location>
</feature>
<dbReference type="InterPro" id="IPR020846">
    <property type="entry name" value="MFS_dom"/>
</dbReference>
<sequence>MKPLLVVLFFFSGVAALVYQVVWHRMLVHVFGATSLAVTTVLSAFMAGLALGSYVGGRWVDRHERPLRLFALLQFGIAVFALAFPFLLVALTKAYVLIDRALFIHGSTSASWYTFSVLRFVLAFAVLLIPTTLMGATLPVIAKVFVRRADRLGTDMSSLYSANNFGAMLGALAAGFVLMEALGVRESGFAAAGVSLAIGVVALLLQRKSGAAEATTAATDACPTASVGASGSPQYPRYVYTIVLWVFAIEGFTTLGYEVVWTRMLAAIEVVHNIYAYSLVIATVIAGLALGSYLIRFVVDRRRDLLSWVAAVEILIALSVLTLLPLFKASADWLITIERSFPDWRAHMAVSAAWMALLMLIPATLMGATFPLVSRIYTRDLQHMGRRIGLMGCLDTVGSIAGAAAAGFLLIPLLGMQHSVLVLAAVNLLLGLAVVVTHPRMRPARRGLVATAAAVVVVVLLVRGAPNVTFVPSSLSAERGVKMLYYEEGPDTTVFVGQYADGRRFIATNGVDVAGTSRMLKTTQITQAHLPALLFEALNGRPARNVLTIGMGSGQTSHSLSLHGFEDIHCCELVEGVQRAARAHFADLSRGVFDDPRYRVFIQDARTYIQATDVTYDLILDDSVHPGYAGNASLYSRDFFADCRARLSPDGVMSVWTPLFALDHDMMRMIVASFLDVFPYATMWFGTNCMNKHVVLIGTQRPLELDLATFRNRLADPGIRDDLAQVDLEEPAVLLNCLLMDETSLAAYAAGGEIHSDNRPRLEFASAKVPQTGPRPLWFKNLIEMTEIADRHGSDVLNHLGEVSPADRQRLRRERRVAELLKRGYAGSLEAGRLLEQLERLTVRPPNQRDAAWRQEMTRVVEGMIGSYRKVAIQADEAMAINVASRSARLLACEALTQGAMAHQLRASLLGANGADDFEQARKLAAYAVELDAQYGPAYLALAHVHAARGEIDLAIQLAEKGAALLPENKIARQTVSTLRHRRYQSRMRP</sequence>
<dbReference type="Gene3D" id="1.25.40.10">
    <property type="entry name" value="Tetratricopeptide repeat domain"/>
    <property type="match status" value="1"/>
</dbReference>
<dbReference type="NCBIfam" id="NF037959">
    <property type="entry name" value="MFS_SpdSyn"/>
    <property type="match status" value="2"/>
</dbReference>
<evidence type="ECO:0000256" key="2">
    <source>
        <dbReference type="ARBA" id="ARBA00022679"/>
    </source>
</evidence>
<feature type="transmembrane region" description="Helical" evidence="4">
    <location>
        <begin position="118"/>
        <end position="141"/>
    </location>
</feature>
<dbReference type="Gene3D" id="1.20.1250.20">
    <property type="entry name" value="MFS general substrate transporter like domains"/>
    <property type="match status" value="2"/>
</dbReference>
<evidence type="ECO:0000256" key="3">
    <source>
        <dbReference type="ARBA" id="ARBA00023115"/>
    </source>
</evidence>
<evidence type="ECO:0000259" key="6">
    <source>
        <dbReference type="PROSITE" id="PS51006"/>
    </source>
</evidence>
<proteinExistence type="inferred from homology"/>
<dbReference type="AlphaFoldDB" id="A0A0F9T5U3"/>
<feature type="transmembrane region" description="Helical" evidence="4">
    <location>
        <begin position="448"/>
        <end position="466"/>
    </location>
</feature>
<dbReference type="CDD" id="cd06174">
    <property type="entry name" value="MFS"/>
    <property type="match status" value="1"/>
</dbReference>
<dbReference type="InterPro" id="IPR030374">
    <property type="entry name" value="PABS"/>
</dbReference>
<name>A0A0F9T5U3_9ZZZZ</name>
<evidence type="ECO:0000313" key="7">
    <source>
        <dbReference type="EMBL" id="KKN74594.1"/>
    </source>
</evidence>
<dbReference type="GO" id="GO:0022857">
    <property type="term" value="F:transmembrane transporter activity"/>
    <property type="evidence" value="ECO:0007669"/>
    <property type="project" value="InterPro"/>
</dbReference>
<protein>
    <recommendedName>
        <fullName evidence="8">PABS domain-containing protein</fullName>
    </recommendedName>
</protein>
<feature type="transmembrane region" description="Helical" evidence="4">
    <location>
        <begin position="69"/>
        <end position="98"/>
    </location>
</feature>
<dbReference type="InterPro" id="IPR029063">
    <property type="entry name" value="SAM-dependent_MTases_sf"/>
</dbReference>
<dbReference type="PROSITE" id="PS50850">
    <property type="entry name" value="MFS"/>
    <property type="match status" value="1"/>
</dbReference>
<keyword evidence="3" id="KW-0620">Polyamine biosynthesis</keyword>
<feature type="transmembrane region" description="Helical" evidence="4">
    <location>
        <begin position="347"/>
        <end position="368"/>
    </location>
</feature>
<dbReference type="CDD" id="cd02440">
    <property type="entry name" value="AdoMet_MTases"/>
    <property type="match status" value="1"/>
</dbReference>
<dbReference type="Gene3D" id="3.40.50.150">
    <property type="entry name" value="Vaccinia Virus protein VP39"/>
    <property type="match status" value="1"/>
</dbReference>
<dbReference type="Pfam" id="PF07690">
    <property type="entry name" value="MFS_1"/>
    <property type="match status" value="1"/>
</dbReference>
<dbReference type="Pfam" id="PF01564">
    <property type="entry name" value="Spermine_synth"/>
    <property type="match status" value="1"/>
</dbReference>
<dbReference type="InterPro" id="IPR011990">
    <property type="entry name" value="TPR-like_helical_dom_sf"/>
</dbReference>
<feature type="domain" description="Major facilitator superfamily (MFS) profile" evidence="5">
    <location>
        <begin position="1"/>
        <end position="442"/>
    </location>
</feature>
<gene>
    <name evidence="7" type="ORF">LCGC14_0389150</name>
</gene>
<dbReference type="SUPFAM" id="SSF103473">
    <property type="entry name" value="MFS general substrate transporter"/>
    <property type="match status" value="1"/>
</dbReference>
<evidence type="ECO:0000259" key="5">
    <source>
        <dbReference type="PROSITE" id="PS50850"/>
    </source>
</evidence>
<feature type="transmembrane region" description="Helical" evidence="4">
    <location>
        <begin position="305"/>
        <end position="327"/>
    </location>
</feature>
<dbReference type="SUPFAM" id="SSF53335">
    <property type="entry name" value="S-adenosyl-L-methionine-dependent methyltransferases"/>
    <property type="match status" value="1"/>
</dbReference>
<dbReference type="SUPFAM" id="SSF48452">
    <property type="entry name" value="TPR-like"/>
    <property type="match status" value="1"/>
</dbReference>
<comment type="similarity">
    <text evidence="1">Belongs to the spermidine/spermine synthase family.</text>
</comment>
<feature type="transmembrane region" description="Helical" evidence="4">
    <location>
        <begin position="238"/>
        <end position="262"/>
    </location>
</feature>